<dbReference type="GO" id="GO:0016887">
    <property type="term" value="F:ATP hydrolysis activity"/>
    <property type="evidence" value="ECO:0007669"/>
    <property type="project" value="InterPro"/>
</dbReference>
<dbReference type="PATRIC" id="fig|632772.20.peg.143"/>
<reference evidence="7 8" key="1">
    <citation type="submission" date="2009-03" db="EMBL/GenBank/DDBJ databases">
        <title>Comparison of the complete genome sequences of Rhodococcus erythropolis PR4 and Rhodococcus opacus B4.</title>
        <authorList>
            <person name="Takarada H."/>
            <person name="Sekine M."/>
            <person name="Hosoyama A."/>
            <person name="Yamada R."/>
            <person name="Fujisawa T."/>
            <person name="Omata S."/>
            <person name="Shimizu A."/>
            <person name="Tsukatani N."/>
            <person name="Tanikawa S."/>
            <person name="Fujita N."/>
            <person name="Harayama S."/>
        </authorList>
    </citation>
    <scope>NUCLEOTIDE SEQUENCE [LARGE SCALE GENOMIC DNA]</scope>
    <source>
        <strain evidence="7 8">B4</strain>
    </source>
</reference>
<dbReference type="Pfam" id="PF10431">
    <property type="entry name" value="ClpB_D2-small"/>
    <property type="match status" value="1"/>
</dbReference>
<dbReference type="GO" id="GO:0005737">
    <property type="term" value="C:cytoplasm"/>
    <property type="evidence" value="ECO:0007669"/>
    <property type="project" value="TreeGrafter"/>
</dbReference>
<dbReference type="InterPro" id="IPR003959">
    <property type="entry name" value="ATPase_AAA_core"/>
</dbReference>
<evidence type="ECO:0000313" key="7">
    <source>
        <dbReference type="EMBL" id="BAH48364.1"/>
    </source>
</evidence>
<dbReference type="PROSITE" id="PS00870">
    <property type="entry name" value="CLPAB_1"/>
    <property type="match status" value="1"/>
</dbReference>
<dbReference type="EMBL" id="AP011115">
    <property type="protein sequence ID" value="BAH48364.1"/>
    <property type="molecule type" value="Genomic_DNA"/>
</dbReference>
<dbReference type="Pfam" id="PF17871">
    <property type="entry name" value="AAA_lid_9"/>
    <property type="match status" value="1"/>
</dbReference>
<dbReference type="InterPro" id="IPR003593">
    <property type="entry name" value="AAA+_ATPase"/>
</dbReference>
<keyword evidence="4" id="KW-0143">Chaperone</keyword>
<dbReference type="Gene3D" id="1.10.8.60">
    <property type="match status" value="1"/>
</dbReference>
<dbReference type="PRINTS" id="PR00300">
    <property type="entry name" value="CLPPROTEASEA"/>
</dbReference>
<organism evidence="7 8">
    <name type="scientific">Rhodococcus opacus (strain B4)</name>
    <dbReference type="NCBI Taxonomy" id="632772"/>
    <lineage>
        <taxon>Bacteria</taxon>
        <taxon>Bacillati</taxon>
        <taxon>Actinomycetota</taxon>
        <taxon>Actinomycetes</taxon>
        <taxon>Mycobacteriales</taxon>
        <taxon>Nocardiaceae</taxon>
        <taxon>Rhodococcus</taxon>
    </lineage>
</organism>
<dbReference type="HOGENOM" id="CLU_005070_4_1_11"/>
<dbReference type="KEGG" id="rop:ROP_01170"/>
<dbReference type="PANTHER" id="PTHR11638:SF18">
    <property type="entry name" value="HEAT SHOCK PROTEIN 104"/>
    <property type="match status" value="1"/>
</dbReference>
<dbReference type="SUPFAM" id="SSF81923">
    <property type="entry name" value="Double Clp-N motif"/>
    <property type="match status" value="1"/>
</dbReference>
<name>C1ASB5_RHOOB</name>
<evidence type="ECO:0000256" key="1">
    <source>
        <dbReference type="ARBA" id="ARBA00022737"/>
    </source>
</evidence>
<sequence length="748" mass="80722">MRSGFTTRALEALDWAQAQSIPVATRPEHVLMALLDQDATIVEPVFEALGVDADDLRRSSPSVTVRRGAAASAAAPGIDADMASLLRAAEHEARQLSDHLVSIEHLLIALAGRRDGVGEALRAAGADRSSMLEAVRRVRGPAAVVDAEPERTYLGVRWRPPAVSSQVLRYSRDLTELAFRAELDPVVGRDAEIERVIQVLSRRRKNNPVLIGDPGVGKTAIAEGLAQRIVAGDVPAALLNRRVIALDVGALVAGATYRGEFEDRVKSLLKDVVGADGGIIVFIDELHTIVGAGAAEGAVDAGNLLKPMLARGEFRTLGATTLDEYRKHVESDGALERRFQPVRVDEPSSANALEMLRGLRSRYESHHGVAITDAALSAAVSLSDRYIADRFLPDKAIDLIDEACSRRRIQSDSLSSVTRGAGSCTPPLVDDDDIARLVGQWTGIPVSRLQEEELERLVHMEHRLAERVVGQAKAVVGVSAALRNSRTGLSDPNRPIASLMFCGPLGVGKTYLARVLADVMLDSGEALVQLDMSDYAEKHSVTRLVGASPGYVGYEEGGQLTDAVRRRPYCVVLLDDIEQAHPDVHGLLRQVIDDGSLTDGQGRVVSFRHVILVMTSSLPDLGAVNQHFRAEFLTRLDDVLEFAPLRRKDLEQLVDIQVRSVAARLSDRGIALELTHEARALIAELGDDSRQGARPLVRVVQKELISAVSRSILLGDACPGDTIRVDQEGTSVTLTVLSRPAEAVPQLS</sequence>
<dbReference type="GO" id="GO:0008233">
    <property type="term" value="F:peptidase activity"/>
    <property type="evidence" value="ECO:0007669"/>
    <property type="project" value="UniProtKB-KW"/>
</dbReference>
<dbReference type="FunFam" id="3.40.50.300:FF:000025">
    <property type="entry name" value="ATP-dependent Clp protease subunit"/>
    <property type="match status" value="1"/>
</dbReference>
<dbReference type="CDD" id="cd19499">
    <property type="entry name" value="RecA-like_ClpB_Hsp104-like"/>
    <property type="match status" value="1"/>
</dbReference>
<accession>C1ASB5</accession>
<evidence type="ECO:0000256" key="3">
    <source>
        <dbReference type="ARBA" id="ARBA00022840"/>
    </source>
</evidence>
<dbReference type="AlphaFoldDB" id="C1ASB5"/>
<gene>
    <name evidence="7" type="ordered locus">ROP_01170</name>
</gene>
<dbReference type="SMART" id="SM01086">
    <property type="entry name" value="ClpB_D2-small"/>
    <property type="match status" value="1"/>
</dbReference>
<dbReference type="SMART" id="SM00382">
    <property type="entry name" value="AAA"/>
    <property type="match status" value="2"/>
</dbReference>
<dbReference type="Proteomes" id="UP000002212">
    <property type="component" value="Chromosome"/>
</dbReference>
<dbReference type="GO" id="GO:0034605">
    <property type="term" value="P:cellular response to heat"/>
    <property type="evidence" value="ECO:0007669"/>
    <property type="project" value="TreeGrafter"/>
</dbReference>
<keyword evidence="2" id="KW-0547">Nucleotide-binding</keyword>
<keyword evidence="7" id="KW-0645">Protease</keyword>
<dbReference type="Pfam" id="PF00004">
    <property type="entry name" value="AAA"/>
    <property type="match status" value="1"/>
</dbReference>
<evidence type="ECO:0000259" key="6">
    <source>
        <dbReference type="PROSITE" id="PS51903"/>
    </source>
</evidence>
<dbReference type="InterPro" id="IPR027417">
    <property type="entry name" value="P-loop_NTPase"/>
</dbReference>
<proteinExistence type="predicted"/>
<feature type="domain" description="Clp R" evidence="6">
    <location>
        <begin position="1"/>
        <end position="141"/>
    </location>
</feature>
<protein>
    <submittedName>
        <fullName evidence="7">Putative ATP-dependent Clp protease ATP-binding subunit</fullName>
    </submittedName>
</protein>
<dbReference type="PANTHER" id="PTHR11638">
    <property type="entry name" value="ATP-DEPENDENT CLP PROTEASE"/>
    <property type="match status" value="1"/>
</dbReference>
<dbReference type="InterPro" id="IPR041546">
    <property type="entry name" value="ClpA/ClpB_AAA_lid"/>
</dbReference>
<dbReference type="CDD" id="cd00009">
    <property type="entry name" value="AAA"/>
    <property type="match status" value="1"/>
</dbReference>
<evidence type="ECO:0000256" key="2">
    <source>
        <dbReference type="ARBA" id="ARBA00022741"/>
    </source>
</evidence>
<dbReference type="InterPro" id="IPR001270">
    <property type="entry name" value="ClpA/B"/>
</dbReference>
<dbReference type="Gene3D" id="3.40.50.300">
    <property type="entry name" value="P-loop containing nucleotide triphosphate hydrolases"/>
    <property type="match status" value="3"/>
</dbReference>
<dbReference type="InterPro" id="IPR036628">
    <property type="entry name" value="Clp_N_dom_sf"/>
</dbReference>
<dbReference type="InterPro" id="IPR004176">
    <property type="entry name" value="Clp_R_N"/>
</dbReference>
<dbReference type="FunFam" id="3.40.50.300:FF:000010">
    <property type="entry name" value="Chaperone clpB 1, putative"/>
    <property type="match status" value="1"/>
</dbReference>
<dbReference type="PROSITE" id="PS51903">
    <property type="entry name" value="CLP_R"/>
    <property type="match status" value="1"/>
</dbReference>
<evidence type="ECO:0000256" key="4">
    <source>
        <dbReference type="ARBA" id="ARBA00023186"/>
    </source>
</evidence>
<dbReference type="GO" id="GO:0005524">
    <property type="term" value="F:ATP binding"/>
    <property type="evidence" value="ECO:0007669"/>
    <property type="project" value="UniProtKB-KW"/>
</dbReference>
<dbReference type="SUPFAM" id="SSF52540">
    <property type="entry name" value="P-loop containing nucleoside triphosphate hydrolases"/>
    <property type="match status" value="2"/>
</dbReference>
<dbReference type="InterPro" id="IPR018368">
    <property type="entry name" value="ClpA/B_CS1"/>
</dbReference>
<dbReference type="Pfam" id="PF07724">
    <property type="entry name" value="AAA_2"/>
    <property type="match status" value="1"/>
</dbReference>
<keyword evidence="7" id="KW-0378">Hydrolase</keyword>
<keyword evidence="3 7" id="KW-0067">ATP-binding</keyword>
<evidence type="ECO:0000256" key="5">
    <source>
        <dbReference type="PROSITE-ProRule" id="PRU01251"/>
    </source>
</evidence>
<dbReference type="STRING" id="632772.ROP_01170"/>
<dbReference type="InterPro" id="IPR019489">
    <property type="entry name" value="Clp_ATPase_C"/>
</dbReference>
<evidence type="ECO:0000313" key="8">
    <source>
        <dbReference type="Proteomes" id="UP000002212"/>
    </source>
</evidence>
<keyword evidence="1 5" id="KW-0677">Repeat</keyword>
<dbReference type="GO" id="GO:0006508">
    <property type="term" value="P:proteolysis"/>
    <property type="evidence" value="ECO:0007669"/>
    <property type="project" value="UniProtKB-KW"/>
</dbReference>
<dbReference type="InterPro" id="IPR050130">
    <property type="entry name" value="ClpA_ClpB"/>
</dbReference>
<dbReference type="Gene3D" id="1.10.1780.10">
    <property type="entry name" value="Clp, N-terminal domain"/>
    <property type="match status" value="1"/>
</dbReference>
<dbReference type="Pfam" id="PF02861">
    <property type="entry name" value="Clp_N"/>
    <property type="match status" value="1"/>
</dbReference>